<dbReference type="EMBL" id="JABFTP020000185">
    <property type="protein sequence ID" value="KAL3288875.1"/>
    <property type="molecule type" value="Genomic_DNA"/>
</dbReference>
<organism evidence="1 2">
    <name type="scientific">Cryptolaemus montrouzieri</name>
    <dbReference type="NCBI Taxonomy" id="559131"/>
    <lineage>
        <taxon>Eukaryota</taxon>
        <taxon>Metazoa</taxon>
        <taxon>Ecdysozoa</taxon>
        <taxon>Arthropoda</taxon>
        <taxon>Hexapoda</taxon>
        <taxon>Insecta</taxon>
        <taxon>Pterygota</taxon>
        <taxon>Neoptera</taxon>
        <taxon>Endopterygota</taxon>
        <taxon>Coleoptera</taxon>
        <taxon>Polyphaga</taxon>
        <taxon>Cucujiformia</taxon>
        <taxon>Coccinelloidea</taxon>
        <taxon>Coccinellidae</taxon>
        <taxon>Scymninae</taxon>
        <taxon>Scymnini</taxon>
        <taxon>Cryptolaemus</taxon>
    </lineage>
</organism>
<dbReference type="Proteomes" id="UP001516400">
    <property type="component" value="Unassembled WGS sequence"/>
</dbReference>
<protein>
    <submittedName>
        <fullName evidence="1">Uncharacterized protein</fullName>
    </submittedName>
</protein>
<reference evidence="1 2" key="1">
    <citation type="journal article" date="2021" name="BMC Biol.">
        <title>Horizontally acquired antibacterial genes associated with adaptive radiation of ladybird beetles.</title>
        <authorList>
            <person name="Li H.S."/>
            <person name="Tang X.F."/>
            <person name="Huang Y.H."/>
            <person name="Xu Z.Y."/>
            <person name="Chen M.L."/>
            <person name="Du X.Y."/>
            <person name="Qiu B.Y."/>
            <person name="Chen P.T."/>
            <person name="Zhang W."/>
            <person name="Slipinski A."/>
            <person name="Escalona H.E."/>
            <person name="Waterhouse R.M."/>
            <person name="Zwick A."/>
            <person name="Pang H."/>
        </authorList>
    </citation>
    <scope>NUCLEOTIDE SEQUENCE [LARGE SCALE GENOMIC DNA]</scope>
    <source>
        <strain evidence="1">SYSU2018</strain>
    </source>
</reference>
<dbReference type="AlphaFoldDB" id="A0ABD2PEI8"/>
<gene>
    <name evidence="1" type="ORF">HHI36_003321</name>
</gene>
<dbReference type="PANTHER" id="PTHR22746">
    <property type="entry name" value="RAB6A-GEF COMPLEX PARTNER PROTEIN 1"/>
    <property type="match status" value="1"/>
</dbReference>
<proteinExistence type="predicted"/>
<dbReference type="InterPro" id="IPR040096">
    <property type="entry name" value="Ric1"/>
</dbReference>
<name>A0ABD2PEI8_9CUCU</name>
<accession>A0ABD2PEI8</accession>
<dbReference type="PANTHER" id="PTHR22746:SF10">
    <property type="entry name" value="GUANINE NUCLEOTIDE EXCHANGE FACTOR SUBUNIT RIC1"/>
    <property type="match status" value="1"/>
</dbReference>
<evidence type="ECO:0000313" key="2">
    <source>
        <dbReference type="Proteomes" id="UP001516400"/>
    </source>
</evidence>
<comment type="caution">
    <text evidence="1">The sequence shown here is derived from an EMBL/GenBank/DDBJ whole genome shotgun (WGS) entry which is preliminary data.</text>
</comment>
<sequence>MYFPIGWPKVMKIPELGQYNLKQLTCNRDRVLFSILTGDSLGIWFCKTSEGHLLFYKLGVVSDQKGLYMQTDSPQANLRRDSAELFIKEIIPPLFLELSNEVFVWDGKITGIVCITMTEFMISTSEGHILRYRWDGSQYRDYNLDLRRIPFCINQQVSKAIPIVEENTYVIDIDYSPLVGGFSIVLNDGRAAFLTASSLKFDPNVSY</sequence>
<keyword evidence="2" id="KW-1185">Reference proteome</keyword>
<evidence type="ECO:0000313" key="1">
    <source>
        <dbReference type="EMBL" id="KAL3288875.1"/>
    </source>
</evidence>